<dbReference type="EMBL" id="JAFJYH010000088">
    <property type="protein sequence ID" value="KAG4420243.1"/>
    <property type="molecule type" value="Genomic_DNA"/>
</dbReference>
<sequence>MAEAFLRKDEGDDFFKSLQESAMIEVSFVKDYGKDHNDRRVIRLPEVLLRAVSHRFKDLCEAGDSRSFTAEQVLGCQDVEFWCEGERFGHLMTCFTKWLYTSKLSDDVFWPWELWRLAQLMGVPALMNLCVREFARCYSYPNYPPYQSINPNGRKWKEAFNWQHARRLWDEADFNFEEEHECDLTRLSVYWGNKRMLKFGLDVFLYLDLNTEGGSEDVRVLIQEKDDLAMQVVKKLGARDTKSSNLPPWTPQNIEKYLIKEDTLRKSDKCYSPTTSLKDAKDDQPVA</sequence>
<evidence type="ECO:0000313" key="1">
    <source>
        <dbReference type="EMBL" id="KAG4420243.1"/>
    </source>
</evidence>
<proteinExistence type="predicted"/>
<dbReference type="OrthoDB" id="3562267at2759"/>
<keyword evidence="2" id="KW-1185">Reference proteome</keyword>
<accession>A0A8H7TJV0</accession>
<organism evidence="1 2">
    <name type="scientific">Cadophora malorum</name>
    <dbReference type="NCBI Taxonomy" id="108018"/>
    <lineage>
        <taxon>Eukaryota</taxon>
        <taxon>Fungi</taxon>
        <taxon>Dikarya</taxon>
        <taxon>Ascomycota</taxon>
        <taxon>Pezizomycotina</taxon>
        <taxon>Leotiomycetes</taxon>
        <taxon>Helotiales</taxon>
        <taxon>Ploettnerulaceae</taxon>
        <taxon>Cadophora</taxon>
    </lineage>
</organism>
<name>A0A8H7TJV0_9HELO</name>
<gene>
    <name evidence="1" type="ORF">IFR04_006621</name>
</gene>
<dbReference type="Proteomes" id="UP000664132">
    <property type="component" value="Unassembled WGS sequence"/>
</dbReference>
<comment type="caution">
    <text evidence="1">The sequence shown here is derived from an EMBL/GenBank/DDBJ whole genome shotgun (WGS) entry which is preliminary data.</text>
</comment>
<reference evidence="1" key="1">
    <citation type="submission" date="2021-02" db="EMBL/GenBank/DDBJ databases">
        <title>Genome sequence Cadophora malorum strain M34.</title>
        <authorList>
            <person name="Stefanovic E."/>
            <person name="Vu D."/>
            <person name="Scully C."/>
            <person name="Dijksterhuis J."/>
            <person name="Roader J."/>
            <person name="Houbraken J."/>
        </authorList>
    </citation>
    <scope>NUCLEOTIDE SEQUENCE</scope>
    <source>
        <strain evidence="1">M34</strain>
    </source>
</reference>
<evidence type="ECO:0000313" key="2">
    <source>
        <dbReference type="Proteomes" id="UP000664132"/>
    </source>
</evidence>
<dbReference type="AlphaFoldDB" id="A0A8H7TJV0"/>
<protein>
    <submittedName>
        <fullName evidence="1">Uncharacterized protein</fullName>
    </submittedName>
</protein>